<dbReference type="RefSeq" id="WP_157674142.1">
    <property type="nucleotide sequence ID" value="NZ_LT629734.1"/>
</dbReference>
<dbReference type="STRING" id="684552.SAMN04489719_0701"/>
<gene>
    <name evidence="2" type="ORF">SAMN04489719_0701</name>
</gene>
<proteinExistence type="predicted"/>
<evidence type="ECO:0000313" key="3">
    <source>
        <dbReference type="Proteomes" id="UP000199649"/>
    </source>
</evidence>
<name>A0A1H1LQD1_9MICO</name>
<organism evidence="2 3">
    <name type="scientific">Agrococcus carbonis</name>
    <dbReference type="NCBI Taxonomy" id="684552"/>
    <lineage>
        <taxon>Bacteria</taxon>
        <taxon>Bacillati</taxon>
        <taxon>Actinomycetota</taxon>
        <taxon>Actinomycetes</taxon>
        <taxon>Micrococcales</taxon>
        <taxon>Microbacteriaceae</taxon>
        <taxon>Agrococcus</taxon>
    </lineage>
</organism>
<dbReference type="AlphaFoldDB" id="A0A1H1LQD1"/>
<dbReference type="OrthoDB" id="5123328at2"/>
<accession>A0A1H1LQD1</accession>
<evidence type="ECO:0000313" key="2">
    <source>
        <dbReference type="EMBL" id="SDR76550.1"/>
    </source>
</evidence>
<reference evidence="3" key="1">
    <citation type="submission" date="2016-10" db="EMBL/GenBank/DDBJ databases">
        <authorList>
            <person name="Varghese N."/>
            <person name="Submissions S."/>
        </authorList>
    </citation>
    <scope>NUCLEOTIDE SEQUENCE [LARGE SCALE GENOMIC DNA]</scope>
    <source>
        <strain evidence="3">DSM 22965</strain>
    </source>
</reference>
<keyword evidence="3" id="KW-1185">Reference proteome</keyword>
<feature type="region of interest" description="Disordered" evidence="1">
    <location>
        <begin position="1"/>
        <end position="85"/>
    </location>
</feature>
<dbReference type="EMBL" id="LT629734">
    <property type="protein sequence ID" value="SDR76550.1"/>
    <property type="molecule type" value="Genomic_DNA"/>
</dbReference>
<evidence type="ECO:0000256" key="1">
    <source>
        <dbReference type="SAM" id="MobiDB-lite"/>
    </source>
</evidence>
<feature type="compositionally biased region" description="Basic and acidic residues" evidence="1">
    <location>
        <begin position="8"/>
        <end position="25"/>
    </location>
</feature>
<protein>
    <submittedName>
        <fullName evidence="2">Uncharacterized protein</fullName>
    </submittedName>
</protein>
<dbReference type="Proteomes" id="UP000199649">
    <property type="component" value="Chromosome I"/>
</dbReference>
<sequence>MAIQSTDPHYDRREGDPVYHQRPPDDSGTANSFATRHNEFPPTVGHESAAHDPRTGQPVHADGTPNEELPEQWRSARPAPDEVEP</sequence>